<dbReference type="Proteomes" id="UP000480410">
    <property type="component" value="Unassembled WGS sequence"/>
</dbReference>
<accession>A0A6M0CQG4</accession>
<reference evidence="4 5" key="1">
    <citation type="submission" date="2020-02" db="EMBL/GenBank/DDBJ databases">
        <title>Broccoli isolated Pseudomonas sp.</title>
        <authorList>
            <person name="Fujikawa T."/>
            <person name="Sawada H."/>
        </authorList>
    </citation>
    <scope>NUCLEOTIDE SEQUENCE [LARGE SCALE GENOMIC DNA]</scope>
    <source>
        <strain evidence="3 5">MAFF212427</strain>
        <strain evidence="2 4">MAFF212428</strain>
    </source>
</reference>
<dbReference type="PROSITE" id="PS51257">
    <property type="entry name" value="PROKAR_LIPOPROTEIN"/>
    <property type="match status" value="1"/>
</dbReference>
<evidence type="ECO:0000313" key="5">
    <source>
        <dbReference type="Proteomes" id="UP000482634"/>
    </source>
</evidence>
<protein>
    <recommendedName>
        <fullName evidence="6">Lipoprotein</fullName>
    </recommendedName>
</protein>
<organism evidence="3 5">
    <name type="scientific">Pseudomonas brassicae</name>
    <dbReference type="NCBI Taxonomy" id="2708063"/>
    <lineage>
        <taxon>Bacteria</taxon>
        <taxon>Pseudomonadati</taxon>
        <taxon>Pseudomonadota</taxon>
        <taxon>Gammaproteobacteria</taxon>
        <taxon>Pseudomonadales</taxon>
        <taxon>Pseudomonadaceae</taxon>
        <taxon>Pseudomonas</taxon>
    </lineage>
</organism>
<accession>A0A6B3NUN9</accession>
<feature type="chain" id="PRO_5044630418" description="Lipoprotein" evidence="1">
    <location>
        <begin position="24"/>
        <end position="224"/>
    </location>
</feature>
<evidence type="ECO:0008006" key="6">
    <source>
        <dbReference type="Google" id="ProtNLM"/>
    </source>
</evidence>
<dbReference type="EMBL" id="JAAHBV010000096">
    <property type="protein sequence ID" value="NER59602.1"/>
    <property type="molecule type" value="Genomic_DNA"/>
</dbReference>
<sequence>MRAVPSLLLAALLPLFAGCQLLAKQPETVSNAGTTRLQGELSAAGGQLLFKPCEENRRFVVSDIGNTGLLQEASALAATPGTLFADVRGTLAASQGAGNDGQFNVQQLYRVEHSSSACSDPNFKRLTLRASGHEPDWNLKASGKGMVLDRPGQPSLAVPYLEEQLPDGRFALSTEANGQRVDLWVAPQRCVDSATGAVSHLSAELRIDGQTLRGCGYYGGSRNE</sequence>
<evidence type="ECO:0000313" key="2">
    <source>
        <dbReference type="EMBL" id="NER59602.1"/>
    </source>
</evidence>
<proteinExistence type="predicted"/>
<gene>
    <name evidence="2" type="ORF">G3435_05560</name>
    <name evidence="3" type="ORF">G3436_08835</name>
</gene>
<comment type="caution">
    <text evidence="3">The sequence shown here is derived from an EMBL/GenBank/DDBJ whole genome shotgun (WGS) entry which is preliminary data.</text>
</comment>
<dbReference type="EMBL" id="JAAHBU010000103">
    <property type="protein sequence ID" value="NER63980.1"/>
    <property type="molecule type" value="Genomic_DNA"/>
</dbReference>
<dbReference type="RefSeq" id="WP_163943699.1">
    <property type="nucleotide sequence ID" value="NZ_JAAHBU010000103.1"/>
</dbReference>
<dbReference type="Proteomes" id="UP000482634">
    <property type="component" value="Unassembled WGS sequence"/>
</dbReference>
<dbReference type="AlphaFoldDB" id="A0A6B3NUN9"/>
<keyword evidence="1" id="KW-0732">Signal</keyword>
<evidence type="ECO:0000256" key="1">
    <source>
        <dbReference type="SAM" id="SignalP"/>
    </source>
</evidence>
<evidence type="ECO:0000313" key="4">
    <source>
        <dbReference type="Proteomes" id="UP000480410"/>
    </source>
</evidence>
<keyword evidence="5" id="KW-1185">Reference proteome</keyword>
<evidence type="ECO:0000313" key="3">
    <source>
        <dbReference type="EMBL" id="NER63980.1"/>
    </source>
</evidence>
<name>A0A6B3NUN9_9PSED</name>
<feature type="signal peptide" evidence="1">
    <location>
        <begin position="1"/>
        <end position="23"/>
    </location>
</feature>